<keyword evidence="4" id="KW-1185">Reference proteome</keyword>
<evidence type="ECO:0000256" key="2">
    <source>
        <dbReference type="SAM" id="Phobius"/>
    </source>
</evidence>
<evidence type="ECO:0000256" key="1">
    <source>
        <dbReference type="SAM" id="Coils"/>
    </source>
</evidence>
<dbReference type="Pfam" id="PF14014">
    <property type="entry name" value="DUF4230"/>
    <property type="match status" value="1"/>
</dbReference>
<organism evidence="3 4">
    <name type="scientific">Irregularibacter muris</name>
    <dbReference type="NCBI Taxonomy" id="1796619"/>
    <lineage>
        <taxon>Bacteria</taxon>
        <taxon>Bacillati</taxon>
        <taxon>Bacillota</taxon>
        <taxon>Clostridia</taxon>
        <taxon>Eubacteriales</taxon>
        <taxon>Eubacteriaceae</taxon>
        <taxon>Irregularibacter</taxon>
    </lineage>
</organism>
<name>A0AAE3HEZ9_9FIRM</name>
<feature type="coiled-coil region" evidence="1">
    <location>
        <begin position="140"/>
        <end position="170"/>
    </location>
</feature>
<sequence>MFKIKYRKERIILLSLLFLIGLFIFFSLKSPPQEIVDSQILEKKILSLGELTTLKYQYKNIISYEDSKQLKGLELPFTTKSFLIVYEGYIKAGVDLKNIDIRISQENQIVLTLPSAQFTDNVINEEDVVVYDEKSGLFNKIKIQEVFERLEKEKKKMEEELQEKGFLLEANAQAEKLLLALLKEMGFNDIDMKFKPSH</sequence>
<dbReference type="RefSeq" id="WP_257531541.1">
    <property type="nucleotide sequence ID" value="NZ_JANKAS010000008.1"/>
</dbReference>
<reference evidence="3" key="1">
    <citation type="submission" date="2022-07" db="EMBL/GenBank/DDBJ databases">
        <title>Enhanced cultured diversity of the mouse gut microbiota enables custom-made synthetic communities.</title>
        <authorList>
            <person name="Afrizal A."/>
        </authorList>
    </citation>
    <scope>NUCLEOTIDE SEQUENCE</scope>
    <source>
        <strain evidence="3">DSM 28593</strain>
    </source>
</reference>
<keyword evidence="2" id="KW-1133">Transmembrane helix</keyword>
<accession>A0AAE3HEZ9</accession>
<protein>
    <submittedName>
        <fullName evidence="3">DUF4230 domain-containing protein</fullName>
    </submittedName>
</protein>
<comment type="caution">
    <text evidence="3">The sequence shown here is derived from an EMBL/GenBank/DDBJ whole genome shotgun (WGS) entry which is preliminary data.</text>
</comment>
<evidence type="ECO:0000313" key="3">
    <source>
        <dbReference type="EMBL" id="MCR1899320.1"/>
    </source>
</evidence>
<dbReference type="AlphaFoldDB" id="A0AAE3HEZ9"/>
<keyword evidence="2" id="KW-0472">Membrane</keyword>
<keyword evidence="1" id="KW-0175">Coiled coil</keyword>
<feature type="transmembrane region" description="Helical" evidence="2">
    <location>
        <begin position="12"/>
        <end position="28"/>
    </location>
</feature>
<evidence type="ECO:0000313" key="4">
    <source>
        <dbReference type="Proteomes" id="UP001205748"/>
    </source>
</evidence>
<dbReference type="InterPro" id="IPR025324">
    <property type="entry name" value="DUF4230"/>
</dbReference>
<proteinExistence type="predicted"/>
<keyword evidence="2" id="KW-0812">Transmembrane</keyword>
<gene>
    <name evidence="3" type="ORF">NSA47_10030</name>
</gene>
<dbReference type="EMBL" id="JANKAS010000008">
    <property type="protein sequence ID" value="MCR1899320.1"/>
    <property type="molecule type" value="Genomic_DNA"/>
</dbReference>
<dbReference type="Proteomes" id="UP001205748">
    <property type="component" value="Unassembled WGS sequence"/>
</dbReference>